<reference evidence="9" key="2">
    <citation type="submission" date="2025-08" db="UniProtKB">
        <authorList>
            <consortium name="Ensembl"/>
        </authorList>
    </citation>
    <scope>IDENTIFICATION</scope>
</reference>
<evidence type="ECO:0000256" key="5">
    <source>
        <dbReference type="ARBA" id="ARBA00022989"/>
    </source>
</evidence>
<dbReference type="PANTHER" id="PTHR21346">
    <property type="entry name" value="FUN14 DOMAIN CONTAINING"/>
    <property type="match status" value="1"/>
</dbReference>
<comment type="similarity">
    <text evidence="2">Belongs to the FUN14 family.</text>
</comment>
<dbReference type="GO" id="GO:0005741">
    <property type="term" value="C:mitochondrial outer membrane"/>
    <property type="evidence" value="ECO:0007669"/>
    <property type="project" value="UniProtKB-SubCell"/>
</dbReference>
<evidence type="ECO:0000256" key="6">
    <source>
        <dbReference type="ARBA" id="ARBA00023006"/>
    </source>
</evidence>
<evidence type="ECO:0000256" key="3">
    <source>
        <dbReference type="ARBA" id="ARBA00022692"/>
    </source>
</evidence>
<dbReference type="PANTHER" id="PTHR21346:SF2">
    <property type="entry name" value="FUN14 DOMAIN-CONTAINING PROTEIN 1"/>
    <property type="match status" value="1"/>
</dbReference>
<proteinExistence type="inferred from homology"/>
<dbReference type="Ensembl" id="ENSMGAT00000022933.1">
    <property type="protein sequence ID" value="ENSMGAP00000029880.1"/>
    <property type="gene ID" value="ENSMGAG00000014602.3"/>
</dbReference>
<evidence type="ECO:0000313" key="9">
    <source>
        <dbReference type="Ensembl" id="ENSMGAP00000029880.1"/>
    </source>
</evidence>
<protein>
    <submittedName>
        <fullName evidence="9">FUN14 domain containing 1</fullName>
    </submittedName>
</protein>
<dbReference type="InterPro" id="IPR007014">
    <property type="entry name" value="FUN14"/>
</dbReference>
<accession>A0A803YDN3</accession>
<reference evidence="9" key="3">
    <citation type="submission" date="2025-09" db="UniProtKB">
        <authorList>
            <consortium name="Ensembl"/>
        </authorList>
    </citation>
    <scope>IDENTIFICATION</scope>
</reference>
<evidence type="ECO:0000256" key="4">
    <source>
        <dbReference type="ARBA" id="ARBA00022787"/>
    </source>
</evidence>
<evidence type="ECO:0000256" key="1">
    <source>
        <dbReference type="ARBA" id="ARBA00004374"/>
    </source>
</evidence>
<keyword evidence="7" id="KW-0496">Mitochondrion</keyword>
<dbReference type="GO" id="GO:0000422">
    <property type="term" value="P:autophagy of mitochondrion"/>
    <property type="evidence" value="ECO:0007669"/>
    <property type="project" value="TreeGrafter"/>
</dbReference>
<keyword evidence="8" id="KW-0472">Membrane</keyword>
<evidence type="ECO:0000313" key="10">
    <source>
        <dbReference type="Proteomes" id="UP000001645"/>
    </source>
</evidence>
<evidence type="ECO:0000256" key="7">
    <source>
        <dbReference type="ARBA" id="ARBA00023128"/>
    </source>
</evidence>
<name>A0A803YDN3_MELGA</name>
<gene>
    <name evidence="9" type="primary">FUNDC1</name>
</gene>
<comment type="subcellular location">
    <subcellularLocation>
        <location evidence="1">Mitochondrion outer membrane</location>
        <topology evidence="1">Multi-pass membrane protein</topology>
    </subcellularLocation>
</comment>
<keyword evidence="3" id="KW-0812">Transmembrane</keyword>
<reference evidence="9 10" key="1">
    <citation type="journal article" date="2010" name="PLoS Biol.">
        <title>Multi-platform next-generation sequencing of the domestic turkey (Meleagris gallopavo): genome assembly and analysis.</title>
        <authorList>
            <person name="Dalloul R.A."/>
            <person name="Long J.A."/>
            <person name="Zimin A.V."/>
            <person name="Aslam L."/>
            <person name="Beal K."/>
            <person name="Blomberg L.A."/>
            <person name="Bouffard P."/>
            <person name="Burt D.W."/>
            <person name="Crasta O."/>
            <person name="Crooijmans R.P."/>
            <person name="Cooper K."/>
            <person name="Coulombe R.A."/>
            <person name="De S."/>
            <person name="Delany M.E."/>
            <person name="Dodgson J.B."/>
            <person name="Dong J.J."/>
            <person name="Evans C."/>
            <person name="Frederickson K.M."/>
            <person name="Flicek P."/>
            <person name="Florea L."/>
            <person name="Folkerts O."/>
            <person name="Groenen M.A."/>
            <person name="Harkins T.T."/>
            <person name="Herrero J."/>
            <person name="Hoffmann S."/>
            <person name="Megens H.J."/>
            <person name="Jiang A."/>
            <person name="de Jong P."/>
            <person name="Kaiser P."/>
            <person name="Kim H."/>
            <person name="Kim K.W."/>
            <person name="Kim S."/>
            <person name="Langenberger D."/>
            <person name="Lee M.K."/>
            <person name="Lee T."/>
            <person name="Mane S."/>
            <person name="Marcais G."/>
            <person name="Marz M."/>
            <person name="McElroy A.P."/>
            <person name="Modise T."/>
            <person name="Nefedov M."/>
            <person name="Notredame C."/>
            <person name="Paton I.R."/>
            <person name="Payne W.S."/>
            <person name="Pertea G."/>
            <person name="Prickett D."/>
            <person name="Puiu D."/>
            <person name="Qioa D."/>
            <person name="Raineri E."/>
            <person name="Ruffier M."/>
            <person name="Salzberg S.L."/>
            <person name="Schatz M.C."/>
            <person name="Scheuring C."/>
            <person name="Schmidt C.J."/>
            <person name="Schroeder S."/>
            <person name="Searle S.M."/>
            <person name="Smith E.J."/>
            <person name="Smith J."/>
            <person name="Sonstegard T.S."/>
            <person name="Stadler P.F."/>
            <person name="Tafer H."/>
            <person name="Tu Z.J."/>
            <person name="Van Tassell C.P."/>
            <person name="Vilella A.J."/>
            <person name="Williams K.P."/>
            <person name="Yorke J.A."/>
            <person name="Zhang L."/>
            <person name="Zhang H.B."/>
            <person name="Zhang X."/>
            <person name="Zhang Y."/>
            <person name="Reed K.M."/>
        </authorList>
    </citation>
    <scope>NUCLEOTIDE SEQUENCE [LARGE SCALE GENOMIC DNA]</scope>
</reference>
<evidence type="ECO:0000256" key="8">
    <source>
        <dbReference type="ARBA" id="ARBA00023136"/>
    </source>
</evidence>
<dbReference type="AlphaFoldDB" id="A0A803YDN3"/>
<dbReference type="Proteomes" id="UP000001645">
    <property type="component" value="Chromosome 1"/>
</dbReference>
<keyword evidence="6" id="KW-0072">Autophagy</keyword>
<dbReference type="Bgee" id="ENSMGAG00000014602">
    <property type="expression patterns" value="Expressed in pectoralis major and 17 other cell types or tissues"/>
</dbReference>
<keyword evidence="10" id="KW-1185">Reference proteome</keyword>
<organism evidence="9 10">
    <name type="scientific">Meleagris gallopavo</name>
    <name type="common">Wild turkey</name>
    <dbReference type="NCBI Taxonomy" id="9103"/>
    <lineage>
        <taxon>Eukaryota</taxon>
        <taxon>Metazoa</taxon>
        <taxon>Chordata</taxon>
        <taxon>Craniata</taxon>
        <taxon>Vertebrata</taxon>
        <taxon>Euteleostomi</taxon>
        <taxon>Archelosauria</taxon>
        <taxon>Archosauria</taxon>
        <taxon>Dinosauria</taxon>
        <taxon>Saurischia</taxon>
        <taxon>Theropoda</taxon>
        <taxon>Coelurosauria</taxon>
        <taxon>Aves</taxon>
        <taxon>Neognathae</taxon>
        <taxon>Galloanserae</taxon>
        <taxon>Galliformes</taxon>
        <taxon>Phasianidae</taxon>
        <taxon>Meleagridinae</taxon>
        <taxon>Meleagris</taxon>
    </lineage>
</organism>
<dbReference type="GeneTree" id="ENSGT00940000154517"/>
<evidence type="ECO:0000256" key="2">
    <source>
        <dbReference type="ARBA" id="ARBA00009160"/>
    </source>
</evidence>
<sequence>MAARRPRTAPEHESDDDSYEVLDLTEYARRHHWWNRLFGRNSGPIVEKYSVATQIVMGGVTGCQQNLSNRTSWSPVDSLEAFCWALHRKDLNHLFVMAFASKNSCGDTLSESSVDHWALQSKMRGLGRQLGSFYILGFCLLKLGKTRIC</sequence>
<keyword evidence="4" id="KW-1000">Mitochondrion outer membrane</keyword>
<keyword evidence="5" id="KW-1133">Transmembrane helix</keyword>